<dbReference type="Pfam" id="PF20238">
    <property type="entry name" value="BIM1-like_dom"/>
    <property type="match status" value="1"/>
</dbReference>
<keyword evidence="3" id="KW-0336">GPI-anchor</keyword>
<keyword evidence="12" id="KW-1185">Reference proteome</keyword>
<evidence type="ECO:0000256" key="1">
    <source>
        <dbReference type="ARBA" id="ARBA00004609"/>
    </source>
</evidence>
<evidence type="ECO:0000256" key="4">
    <source>
        <dbReference type="ARBA" id="ARBA00022729"/>
    </source>
</evidence>
<comment type="subcellular location">
    <subcellularLocation>
        <location evidence="1">Cell membrane</location>
        <topology evidence="1">Lipid-anchor</topology>
        <topology evidence="1">GPI-anchor</topology>
    </subcellularLocation>
</comment>
<organism evidence="11 12">
    <name type="scientific">Sanghuangporus baumii</name>
    <name type="common">Phellinus baumii</name>
    <dbReference type="NCBI Taxonomy" id="108892"/>
    <lineage>
        <taxon>Eukaryota</taxon>
        <taxon>Fungi</taxon>
        <taxon>Dikarya</taxon>
        <taxon>Basidiomycota</taxon>
        <taxon>Agaricomycotina</taxon>
        <taxon>Agaricomycetes</taxon>
        <taxon>Hymenochaetales</taxon>
        <taxon>Hymenochaetaceae</taxon>
        <taxon>Sanghuangporus</taxon>
    </lineage>
</organism>
<sequence length="211" mass="22376">MAFRSIFTLTSLVALAAAHYSISYPEPRGVYVSDNQNSFCDGYTDAASNRSDFPLSNGLIKLDNHHTEWAASVLISIDQNPTNFSAFNTSSSGIQLPLAVDWFSSTGSGEICIPVDIASLNIEGVGDGSNVTLQTMFTGGHNNLYQCVDVTIRANATVPSNVTCERTVNGTVDTAESSTSEDEESEDSGAQRLAIATTSGLLSVAFAFLLL</sequence>
<gene>
    <name evidence="11" type="ORF">A7U60_g4303</name>
</gene>
<keyword evidence="6" id="KW-0325">Glycoprotein</keyword>
<evidence type="ECO:0000256" key="7">
    <source>
        <dbReference type="ARBA" id="ARBA00023288"/>
    </source>
</evidence>
<name>A0A9Q5HYY2_SANBA</name>
<proteinExistence type="predicted"/>
<feature type="region of interest" description="Disordered" evidence="8">
    <location>
        <begin position="170"/>
        <end position="190"/>
    </location>
</feature>
<keyword evidence="7" id="KW-0449">Lipoprotein</keyword>
<evidence type="ECO:0000256" key="8">
    <source>
        <dbReference type="SAM" id="MobiDB-lite"/>
    </source>
</evidence>
<feature type="domain" description="Copper acquisition factor BIM1-like" evidence="10">
    <location>
        <begin position="18"/>
        <end position="165"/>
    </location>
</feature>
<dbReference type="PANTHER" id="PTHR34992">
    <property type="entry name" value="HYPHAL ANASTAMOSIS-7 PROTEIN"/>
    <property type="match status" value="1"/>
</dbReference>
<keyword evidence="5" id="KW-0472">Membrane</keyword>
<evidence type="ECO:0000313" key="11">
    <source>
        <dbReference type="EMBL" id="OCB88600.1"/>
    </source>
</evidence>
<evidence type="ECO:0000256" key="3">
    <source>
        <dbReference type="ARBA" id="ARBA00022622"/>
    </source>
</evidence>
<dbReference type="GO" id="GO:0005886">
    <property type="term" value="C:plasma membrane"/>
    <property type="evidence" value="ECO:0007669"/>
    <property type="project" value="UniProtKB-SubCell"/>
</dbReference>
<comment type="caution">
    <text evidence="11">The sequence shown here is derived from an EMBL/GenBank/DDBJ whole genome shotgun (WGS) entry which is preliminary data.</text>
</comment>
<dbReference type="Proteomes" id="UP000757232">
    <property type="component" value="Unassembled WGS sequence"/>
</dbReference>
<dbReference type="OrthoDB" id="2146436at2759"/>
<evidence type="ECO:0000256" key="6">
    <source>
        <dbReference type="ARBA" id="ARBA00023180"/>
    </source>
</evidence>
<evidence type="ECO:0000313" key="12">
    <source>
        <dbReference type="Proteomes" id="UP000757232"/>
    </source>
</evidence>
<dbReference type="PANTHER" id="PTHR34992:SF11">
    <property type="entry name" value="COPPER ACQUISITION FACTOR BIM1-LIKE DOMAIN-CONTAINING PROTEIN"/>
    <property type="match status" value="1"/>
</dbReference>
<dbReference type="CDD" id="cd21176">
    <property type="entry name" value="LPMO_auxiliary-like"/>
    <property type="match status" value="1"/>
</dbReference>
<reference evidence="11" key="1">
    <citation type="submission" date="2016-06" db="EMBL/GenBank/DDBJ databases">
        <title>Draft Genome sequence of the fungus Inonotus baumii.</title>
        <authorList>
            <person name="Zhu H."/>
            <person name="Lin W."/>
        </authorList>
    </citation>
    <scope>NUCLEOTIDE SEQUENCE</scope>
    <source>
        <strain evidence="11">821</strain>
    </source>
</reference>
<evidence type="ECO:0000256" key="9">
    <source>
        <dbReference type="SAM" id="SignalP"/>
    </source>
</evidence>
<feature type="signal peptide" evidence="9">
    <location>
        <begin position="1"/>
        <end position="18"/>
    </location>
</feature>
<protein>
    <recommendedName>
        <fullName evidence="10">Copper acquisition factor BIM1-like domain-containing protein</fullName>
    </recommendedName>
</protein>
<keyword evidence="4 9" id="KW-0732">Signal</keyword>
<dbReference type="GO" id="GO:0098552">
    <property type="term" value="C:side of membrane"/>
    <property type="evidence" value="ECO:0007669"/>
    <property type="project" value="UniProtKB-KW"/>
</dbReference>
<feature type="chain" id="PRO_5040474300" description="Copper acquisition factor BIM1-like domain-containing protein" evidence="9">
    <location>
        <begin position="19"/>
        <end position="211"/>
    </location>
</feature>
<dbReference type="AlphaFoldDB" id="A0A9Q5HYY2"/>
<evidence type="ECO:0000259" key="10">
    <source>
        <dbReference type="Pfam" id="PF20238"/>
    </source>
</evidence>
<dbReference type="InterPro" id="IPR046936">
    <property type="entry name" value="BIM1-like"/>
</dbReference>
<evidence type="ECO:0000256" key="5">
    <source>
        <dbReference type="ARBA" id="ARBA00023136"/>
    </source>
</evidence>
<dbReference type="EMBL" id="LNZH02000176">
    <property type="protein sequence ID" value="OCB88600.1"/>
    <property type="molecule type" value="Genomic_DNA"/>
</dbReference>
<dbReference type="InterPro" id="IPR046530">
    <property type="entry name" value="BIM1-like_dom"/>
</dbReference>
<accession>A0A9Q5HYY2</accession>
<keyword evidence="2" id="KW-1003">Cell membrane</keyword>
<evidence type="ECO:0000256" key="2">
    <source>
        <dbReference type="ARBA" id="ARBA00022475"/>
    </source>
</evidence>